<feature type="domain" description="Class II aldolase/adducin N-terminal" evidence="2">
    <location>
        <begin position="23"/>
        <end position="202"/>
    </location>
</feature>
<name>A0A558HPW2_9GAMM</name>
<dbReference type="Proteomes" id="UP000319941">
    <property type="component" value="Unassembled WGS sequence"/>
</dbReference>
<dbReference type="InterPro" id="IPR001303">
    <property type="entry name" value="Aldolase_II/adducin_N"/>
</dbReference>
<dbReference type="RefSeq" id="WP_024953252.1">
    <property type="nucleotide sequence ID" value="NZ_CAWOWR010000097.1"/>
</dbReference>
<protein>
    <submittedName>
        <fullName evidence="3">Class II aldolase/adducin family protein</fullName>
    </submittedName>
</protein>
<dbReference type="Gene3D" id="3.40.225.10">
    <property type="entry name" value="Class II aldolase/adducin N-terminal domain"/>
    <property type="match status" value="1"/>
</dbReference>
<dbReference type="Pfam" id="PF00596">
    <property type="entry name" value="Aldolase_II"/>
    <property type="match status" value="1"/>
</dbReference>
<dbReference type="STRING" id="553385.GCA_000591415_03509"/>
<organism evidence="3 4">
    <name type="scientific">Cobetia crustatorum</name>
    <dbReference type="NCBI Taxonomy" id="553385"/>
    <lineage>
        <taxon>Bacteria</taxon>
        <taxon>Pseudomonadati</taxon>
        <taxon>Pseudomonadota</taxon>
        <taxon>Gammaproteobacteria</taxon>
        <taxon>Oceanospirillales</taxon>
        <taxon>Halomonadaceae</taxon>
        <taxon>Cobetia</taxon>
    </lineage>
</organism>
<comment type="caution">
    <text evidence="3">The sequence shown here is derived from an EMBL/GenBank/DDBJ whole genome shotgun (WGS) entry which is preliminary data.</text>
</comment>
<dbReference type="PANTHER" id="PTHR10672:SF3">
    <property type="entry name" value="PROTEIN HU-LI TAI SHAO"/>
    <property type="match status" value="1"/>
</dbReference>
<reference evidence="3 4" key="1">
    <citation type="submission" date="2019-07" db="EMBL/GenBank/DDBJ databases">
        <title>Diversity of Bacteria from Kongsfjorden, Arctic.</title>
        <authorList>
            <person name="Yu Y."/>
        </authorList>
    </citation>
    <scope>NUCLEOTIDE SEQUENCE [LARGE SCALE GENOMIC DNA]</scope>
    <source>
        <strain evidence="3 4">SM1923</strain>
    </source>
</reference>
<dbReference type="AlphaFoldDB" id="A0A558HPW2"/>
<evidence type="ECO:0000256" key="1">
    <source>
        <dbReference type="ARBA" id="ARBA00037961"/>
    </source>
</evidence>
<dbReference type="GO" id="GO:0051015">
    <property type="term" value="F:actin filament binding"/>
    <property type="evidence" value="ECO:0007669"/>
    <property type="project" value="TreeGrafter"/>
</dbReference>
<sequence>MSASSNSPVSGKADNDQESIIRRDLAAAYRLMALDGMDDGISTHISARLPGERFLINALGLRFEEVRPDNLVTVDASGEILDDPTGLGINPAGFTIHSAVHAARPDVECVLHAHTVAGVAVSCLDEGLLPLNQWAMQFHQRIGYHPYEGIALELAERDRLVAHLGPHMTLVLQQHGMLTCGTSVGDAFLRMRDLERSCQAQLAAQATGQILTRATPTLCEHVARQYDRWNASAKGIDLAWRAELRRLGISAPALAMTSSPASQEATCASPH</sequence>
<comment type="similarity">
    <text evidence="1">Belongs to the aldolase class II family.</text>
</comment>
<dbReference type="SUPFAM" id="SSF53639">
    <property type="entry name" value="AraD/HMP-PK domain-like"/>
    <property type="match status" value="1"/>
</dbReference>
<evidence type="ECO:0000259" key="2">
    <source>
        <dbReference type="SMART" id="SM01007"/>
    </source>
</evidence>
<evidence type="ECO:0000313" key="3">
    <source>
        <dbReference type="EMBL" id="TVU71174.1"/>
    </source>
</evidence>
<dbReference type="SMART" id="SM01007">
    <property type="entry name" value="Aldolase_II"/>
    <property type="match status" value="1"/>
</dbReference>
<dbReference type="InterPro" id="IPR051017">
    <property type="entry name" value="Aldolase-II_Adducin_sf"/>
</dbReference>
<dbReference type="NCBIfam" id="NF005451">
    <property type="entry name" value="PRK07044.1"/>
    <property type="match status" value="1"/>
</dbReference>
<dbReference type="InterPro" id="IPR036409">
    <property type="entry name" value="Aldolase_II/adducin_N_sf"/>
</dbReference>
<accession>A0A558HPW2</accession>
<proteinExistence type="inferred from homology"/>
<keyword evidence="4" id="KW-1185">Reference proteome</keyword>
<evidence type="ECO:0000313" key="4">
    <source>
        <dbReference type="Proteomes" id="UP000319941"/>
    </source>
</evidence>
<dbReference type="GO" id="GO:0005996">
    <property type="term" value="P:monosaccharide metabolic process"/>
    <property type="evidence" value="ECO:0007669"/>
    <property type="project" value="UniProtKB-ARBA"/>
</dbReference>
<dbReference type="PANTHER" id="PTHR10672">
    <property type="entry name" value="ADDUCIN"/>
    <property type="match status" value="1"/>
</dbReference>
<gene>
    <name evidence="3" type="ORF">FQP86_06480</name>
</gene>
<dbReference type="OrthoDB" id="8859181at2"/>
<dbReference type="EMBL" id="VNFH01000004">
    <property type="protein sequence ID" value="TVU71174.1"/>
    <property type="molecule type" value="Genomic_DNA"/>
</dbReference>
<dbReference type="GO" id="GO:0005856">
    <property type="term" value="C:cytoskeleton"/>
    <property type="evidence" value="ECO:0007669"/>
    <property type="project" value="TreeGrafter"/>
</dbReference>